<dbReference type="Pfam" id="PF14329">
    <property type="entry name" value="DUF4386"/>
    <property type="match status" value="1"/>
</dbReference>
<keyword evidence="1" id="KW-0472">Membrane</keyword>
<feature type="transmembrane region" description="Helical" evidence="1">
    <location>
        <begin position="201"/>
        <end position="226"/>
    </location>
</feature>
<keyword evidence="3" id="KW-1185">Reference proteome</keyword>
<evidence type="ECO:0000313" key="2">
    <source>
        <dbReference type="EMBL" id="WNM25486.1"/>
    </source>
</evidence>
<evidence type="ECO:0000256" key="1">
    <source>
        <dbReference type="SAM" id="Phobius"/>
    </source>
</evidence>
<reference evidence="2 3" key="1">
    <citation type="submission" date="2023-09" db="EMBL/GenBank/DDBJ databases">
        <title>Demequina sp. a novel bacteria isolated from Capsicum annuum.</title>
        <authorList>
            <person name="Humaira Z."/>
            <person name="Lee J."/>
            <person name="Cho D."/>
        </authorList>
    </citation>
    <scope>NUCLEOTIDE SEQUENCE [LARGE SCALE GENOMIC DNA]</scope>
    <source>
        <strain evidence="2 3">OYTSA14</strain>
    </source>
</reference>
<dbReference type="AlphaFoldDB" id="A0AA96JB79"/>
<sequence length="245" mass="25294">MSIRSDLAPATAARAAGLSYLAMFALAMVANFTVVERLVVPDDAALTLANIQSDESAFRLGLAGFVLIAALDLVIAWALHVLLRSTGEARSLLAAWLRLGYSAVLVGATAFMAIAVEVATGPVAAGVDDAARASLTSVAMVGFDAAWMIGLVVFGLHLIVVGRILVGASLSRALGVVLSAAGVMYVADTFAHLVLTDYASIADVMLVAVAVPSMVGEMWLAIWLLARAPRALAALPAREPELVPA</sequence>
<feature type="transmembrane region" description="Helical" evidence="1">
    <location>
        <begin position="145"/>
        <end position="166"/>
    </location>
</feature>
<proteinExistence type="predicted"/>
<organism evidence="2 3">
    <name type="scientific">Demequina capsici</name>
    <dbReference type="NCBI Taxonomy" id="3075620"/>
    <lineage>
        <taxon>Bacteria</taxon>
        <taxon>Bacillati</taxon>
        <taxon>Actinomycetota</taxon>
        <taxon>Actinomycetes</taxon>
        <taxon>Micrococcales</taxon>
        <taxon>Demequinaceae</taxon>
        <taxon>Demequina</taxon>
    </lineage>
</organism>
<feature type="transmembrane region" description="Helical" evidence="1">
    <location>
        <begin position="173"/>
        <end position="195"/>
    </location>
</feature>
<keyword evidence="1" id="KW-0812">Transmembrane</keyword>
<evidence type="ECO:0000313" key="3">
    <source>
        <dbReference type="Proteomes" id="UP001304125"/>
    </source>
</evidence>
<feature type="transmembrane region" description="Helical" evidence="1">
    <location>
        <begin position="60"/>
        <end position="83"/>
    </location>
</feature>
<feature type="transmembrane region" description="Helical" evidence="1">
    <location>
        <begin position="95"/>
        <end position="116"/>
    </location>
</feature>
<keyword evidence="1" id="KW-1133">Transmembrane helix</keyword>
<gene>
    <name evidence="2" type="ORF">RN606_04895</name>
</gene>
<dbReference type="Proteomes" id="UP001304125">
    <property type="component" value="Chromosome"/>
</dbReference>
<feature type="transmembrane region" description="Helical" evidence="1">
    <location>
        <begin position="20"/>
        <end position="40"/>
    </location>
</feature>
<name>A0AA96JB79_9MICO</name>
<protein>
    <submittedName>
        <fullName evidence="2">DUF4386 domain-containing protein</fullName>
    </submittedName>
</protein>
<accession>A0AA96JB79</accession>
<dbReference type="RefSeq" id="WP_313500486.1">
    <property type="nucleotide sequence ID" value="NZ_CP134879.1"/>
</dbReference>
<dbReference type="InterPro" id="IPR025495">
    <property type="entry name" value="DUF4386"/>
</dbReference>
<dbReference type="EMBL" id="CP134879">
    <property type="protein sequence ID" value="WNM25486.1"/>
    <property type="molecule type" value="Genomic_DNA"/>
</dbReference>